<dbReference type="GO" id="GO:0005525">
    <property type="term" value="F:GTP binding"/>
    <property type="evidence" value="ECO:0007669"/>
    <property type="project" value="InterPro"/>
</dbReference>
<dbReference type="Gene3D" id="1.20.120.140">
    <property type="entry name" value="Signal recognition particle SRP54, nucleotide-binding domain"/>
    <property type="match status" value="1"/>
</dbReference>
<reference evidence="3" key="1">
    <citation type="journal article" date="2020" name="mSystems">
        <title>Genome- and Community-Level Interaction Insights into Carbon Utilization and Element Cycling Functions of Hydrothermarchaeota in Hydrothermal Sediment.</title>
        <authorList>
            <person name="Zhou Z."/>
            <person name="Liu Y."/>
            <person name="Xu W."/>
            <person name="Pan J."/>
            <person name="Luo Z.H."/>
            <person name="Li M."/>
        </authorList>
    </citation>
    <scope>NUCLEOTIDE SEQUENCE [LARGE SCALE GENOMIC DNA]</scope>
    <source>
        <strain evidence="3">HyVt-505</strain>
    </source>
</reference>
<name>A0A832J835_9GAMM</name>
<dbReference type="GO" id="GO:0006614">
    <property type="term" value="P:SRP-dependent cotranslational protein targeting to membrane"/>
    <property type="evidence" value="ECO:0007669"/>
    <property type="project" value="InterPro"/>
</dbReference>
<evidence type="ECO:0000259" key="2">
    <source>
        <dbReference type="Pfam" id="PF02881"/>
    </source>
</evidence>
<evidence type="ECO:0000313" key="3">
    <source>
        <dbReference type="EMBL" id="HHJ80538.1"/>
    </source>
</evidence>
<gene>
    <name evidence="3" type="ORF">ENJ65_02775</name>
</gene>
<dbReference type="EMBL" id="DRNF01000176">
    <property type="protein sequence ID" value="HHJ80538.1"/>
    <property type="molecule type" value="Genomic_DNA"/>
</dbReference>
<feature type="domain" description="Signal recognition particle SRP54 helical bundle" evidence="2">
    <location>
        <begin position="57"/>
        <end position="92"/>
    </location>
</feature>
<evidence type="ECO:0000256" key="1">
    <source>
        <dbReference type="SAM" id="MobiDB-lite"/>
    </source>
</evidence>
<dbReference type="SUPFAM" id="SSF47364">
    <property type="entry name" value="Domain of the SRP/SRP receptor G-proteins"/>
    <property type="match status" value="1"/>
</dbReference>
<feature type="region of interest" description="Disordered" evidence="1">
    <location>
        <begin position="1"/>
        <end position="39"/>
    </location>
</feature>
<proteinExistence type="predicted"/>
<comment type="caution">
    <text evidence="3">The sequence shown here is derived from an EMBL/GenBank/DDBJ whole genome shotgun (WGS) entry which is preliminary data.</text>
</comment>
<dbReference type="InterPro" id="IPR036225">
    <property type="entry name" value="SRP/SRP_N"/>
</dbReference>
<dbReference type="Pfam" id="PF02881">
    <property type="entry name" value="SRP54_N"/>
    <property type="match status" value="1"/>
</dbReference>
<feature type="non-terminal residue" evidence="3">
    <location>
        <position position="92"/>
    </location>
</feature>
<dbReference type="AlphaFoldDB" id="A0A832J835"/>
<accession>A0A832J835</accession>
<feature type="compositionally biased region" description="Low complexity" evidence="1">
    <location>
        <begin position="20"/>
        <end position="30"/>
    </location>
</feature>
<dbReference type="InterPro" id="IPR013822">
    <property type="entry name" value="Signal_recog_particl_SRP54_hlx"/>
</dbReference>
<dbReference type="Proteomes" id="UP000885832">
    <property type="component" value="Unassembled WGS sequence"/>
</dbReference>
<protein>
    <recommendedName>
        <fullName evidence="2">Signal recognition particle SRP54 helical bundle domain-containing protein</fullName>
    </recommendedName>
</protein>
<dbReference type="InterPro" id="IPR042101">
    <property type="entry name" value="SRP54_N_sf"/>
</dbReference>
<organism evidence="3">
    <name type="scientific">Candidatus Tenderia electrophaga</name>
    <dbReference type="NCBI Taxonomy" id="1748243"/>
    <lineage>
        <taxon>Bacteria</taxon>
        <taxon>Pseudomonadati</taxon>
        <taxon>Pseudomonadota</taxon>
        <taxon>Gammaproteobacteria</taxon>
        <taxon>Candidatus Tenderiales</taxon>
        <taxon>Candidatus Tenderiaceae</taxon>
        <taxon>Candidatus Tenderia</taxon>
    </lineage>
</organism>
<sequence>MFGFGKKNKGKAEQPAPEVEQATATPAQPAEQEKPAKTGFFGRLKERLSRTSSNISEGVASLVVGKKAIDADVLDELETQLLTADVGVDATM</sequence>